<dbReference type="PANTHER" id="PTHR42738">
    <property type="entry name" value="HYDROXYMETHYLGLUTARYL-COA LYASE"/>
    <property type="match status" value="1"/>
</dbReference>
<dbReference type="Gene3D" id="3.20.20.70">
    <property type="entry name" value="Aldolase class I"/>
    <property type="match status" value="1"/>
</dbReference>
<sequence>MLSVIIHSLFNDTVCGYFLHVAKSFLIQGSTVNKIELVADPRDGLQGLNYPLDNQKYVEHLIHIAESGFKHIMIGSMINPHLVPAMAGSEARAILFFEKYPAPELKRQILVFRPYGKYMDKAEALIEKKAANSIAYTHSLSGEFLYNNNGIGRKEFPTYSDESRQKIIEESREIVKQFTQKSQKFGTSLDVHMSKVTHQLSDVEIRPKLLAEIKEEFIILAEITKDVEGRIVFSDTSGEATPENIKPLMQTAVDAILENNIQKPIGLHLHTNPKNNDVLSDLLLSCLEPLKQIENTVSFDIGFGGIGGCPFDSKNPKANLQVKNILQTQSVLNEFGVEVLPSLDMKNIEMLDEEILAFVNEKTDSKQKTIFERFKSLFGVE</sequence>
<keyword evidence="4" id="KW-1185">Reference proteome</keyword>
<dbReference type="GO" id="GO:0004419">
    <property type="term" value="F:hydroxymethylglutaryl-CoA lyase activity"/>
    <property type="evidence" value="ECO:0007669"/>
    <property type="project" value="TreeGrafter"/>
</dbReference>
<proteinExistence type="predicted"/>
<protein>
    <submittedName>
        <fullName evidence="3">Hydroxymethylglutaryl-CoA lyase</fullName>
    </submittedName>
</protein>
<keyword evidence="2 3" id="KW-0456">Lyase</keyword>
<organism evidence="3 4">
    <name type="scientific">Uabimicrobium amorphum</name>
    <dbReference type="NCBI Taxonomy" id="2596890"/>
    <lineage>
        <taxon>Bacteria</taxon>
        <taxon>Pseudomonadati</taxon>
        <taxon>Planctomycetota</taxon>
        <taxon>Candidatus Uabimicrobiia</taxon>
        <taxon>Candidatus Uabimicrobiales</taxon>
        <taxon>Candidatus Uabimicrobiaceae</taxon>
        <taxon>Candidatus Uabimicrobium</taxon>
    </lineage>
</organism>
<keyword evidence="1" id="KW-0479">Metal-binding</keyword>
<reference evidence="3 4" key="1">
    <citation type="submission" date="2019-08" db="EMBL/GenBank/DDBJ databases">
        <title>Complete genome sequence of Candidatus Uab amorphum.</title>
        <authorList>
            <person name="Shiratori T."/>
            <person name="Suzuki S."/>
            <person name="Kakizawa Y."/>
            <person name="Ishida K."/>
        </authorList>
    </citation>
    <scope>NUCLEOTIDE SEQUENCE [LARGE SCALE GENOMIC DNA]</scope>
    <source>
        <strain evidence="3 4">SRT547</strain>
    </source>
</reference>
<evidence type="ECO:0000256" key="2">
    <source>
        <dbReference type="ARBA" id="ARBA00023239"/>
    </source>
</evidence>
<dbReference type="PANTHER" id="PTHR42738:SF7">
    <property type="entry name" value="HYDROXYMETHYLGLUTARYL-COA LYASE"/>
    <property type="match status" value="1"/>
</dbReference>
<dbReference type="SUPFAM" id="SSF51569">
    <property type="entry name" value="Aldolase"/>
    <property type="match status" value="1"/>
</dbReference>
<dbReference type="InterPro" id="IPR043594">
    <property type="entry name" value="HMGL"/>
</dbReference>
<dbReference type="KEGG" id="uam:UABAM_05987"/>
<dbReference type="GO" id="GO:0006552">
    <property type="term" value="P:L-leucine catabolic process"/>
    <property type="evidence" value="ECO:0007669"/>
    <property type="project" value="TreeGrafter"/>
</dbReference>
<evidence type="ECO:0000313" key="4">
    <source>
        <dbReference type="Proteomes" id="UP000326354"/>
    </source>
</evidence>
<gene>
    <name evidence="3" type="ORF">UABAM_05987</name>
</gene>
<dbReference type="Proteomes" id="UP000326354">
    <property type="component" value="Chromosome"/>
</dbReference>
<accession>A0A5S9F665</accession>
<evidence type="ECO:0000256" key="1">
    <source>
        <dbReference type="ARBA" id="ARBA00022723"/>
    </source>
</evidence>
<name>A0A5S9F665_UABAM</name>
<dbReference type="AlphaFoldDB" id="A0A5S9F665"/>
<dbReference type="GO" id="GO:0046951">
    <property type="term" value="P:ketone body biosynthetic process"/>
    <property type="evidence" value="ECO:0007669"/>
    <property type="project" value="TreeGrafter"/>
</dbReference>
<dbReference type="EMBL" id="AP019860">
    <property type="protein sequence ID" value="BBM87575.1"/>
    <property type="molecule type" value="Genomic_DNA"/>
</dbReference>
<dbReference type="GO" id="GO:0046872">
    <property type="term" value="F:metal ion binding"/>
    <property type="evidence" value="ECO:0007669"/>
    <property type="project" value="UniProtKB-KW"/>
</dbReference>
<dbReference type="InterPro" id="IPR013785">
    <property type="entry name" value="Aldolase_TIM"/>
</dbReference>
<evidence type="ECO:0000313" key="3">
    <source>
        <dbReference type="EMBL" id="BBM87575.1"/>
    </source>
</evidence>